<reference evidence="3 4" key="1">
    <citation type="submission" date="2025-04" db="UniProtKB">
        <authorList>
            <consortium name="RefSeq"/>
        </authorList>
    </citation>
    <scope>IDENTIFICATION</scope>
    <source>
        <tissue evidence="3 4">Entire body</tissue>
    </source>
</reference>
<dbReference type="RefSeq" id="XP_018324850.1">
    <property type="nucleotide sequence ID" value="XM_018469348.1"/>
</dbReference>
<dbReference type="RefSeq" id="XP_018324852.1">
    <property type="nucleotide sequence ID" value="XM_018469350.1"/>
</dbReference>
<evidence type="ECO:0000313" key="5">
    <source>
        <dbReference type="RefSeq" id="XP_018324848.1"/>
    </source>
</evidence>
<dbReference type="RefSeq" id="XP_018324854.1">
    <property type="nucleotide sequence ID" value="XM_018469352.1"/>
</dbReference>
<keyword evidence="2" id="KW-1185">Reference proteome</keyword>
<evidence type="ECO:0000313" key="13">
    <source>
        <dbReference type="RefSeq" id="XP_018324857.1"/>
    </source>
</evidence>
<dbReference type="KEGG" id="apln:108736784"/>
<evidence type="ECO:0000313" key="4">
    <source>
        <dbReference type="RefSeq" id="XP_018324847.1"/>
    </source>
</evidence>
<evidence type="ECO:0000313" key="14">
    <source>
        <dbReference type="RefSeq" id="XP_018324858.1"/>
    </source>
</evidence>
<dbReference type="Proteomes" id="UP000192223">
    <property type="component" value="Unplaced"/>
</dbReference>
<gene>
    <name evidence="3 4 5 6 7 8 9 10 11 12 13 14 15 16" type="primary">LOC108736784</name>
</gene>
<proteinExistence type="predicted"/>
<dbReference type="RefSeq" id="XP_018324859.1">
    <property type="nucleotide sequence ID" value="XM_018469357.1"/>
</dbReference>
<dbReference type="GeneID" id="108736784"/>
<evidence type="ECO:0000256" key="1">
    <source>
        <dbReference type="SAM" id="MobiDB-lite"/>
    </source>
</evidence>
<dbReference type="PANTHER" id="PTHR37558:SF1">
    <property type="entry name" value="HTH CENPB-TYPE DOMAIN-CONTAINING PROTEIN"/>
    <property type="match status" value="1"/>
</dbReference>
<dbReference type="RefSeq" id="XP_018324847.1">
    <property type="nucleotide sequence ID" value="XM_018469345.1"/>
</dbReference>
<evidence type="ECO:0000313" key="11">
    <source>
        <dbReference type="RefSeq" id="XP_018324855.1"/>
    </source>
</evidence>
<dbReference type="RefSeq" id="XP_018324848.1">
    <property type="nucleotide sequence ID" value="XM_018469346.1"/>
</dbReference>
<sequence>MENHSTASAADENSEGWEPVGGRHQCNSPFSEYGSSGSSEVYMGGQRRQSTPGSSHRSNSSQHSKSSSKRGRATPRASQTMPSTTVNSSSISQRPQLRFIFSIERDINVLEAALNINPFQLGRPRWNMVAEDVRERWGYVVSARTLRERVETLLRKFRNEELTSKKGTEEQQTQRAALLTEIISIVEGDQAAINEEKGAEDDHTPDEEVNRNRRREGAVADKEREVILQEAYPDAAPEPSTSGQKRQKNNKEENLVELKLRHDMEMERRRFELEAEIRRAEVKNESKRLQLELEREKRLAEDAERQERMYSAMQTTLNVVLEIVKRKQ</sequence>
<evidence type="ECO:0000313" key="12">
    <source>
        <dbReference type="RefSeq" id="XP_018324856.1"/>
    </source>
</evidence>
<feature type="region of interest" description="Disordered" evidence="1">
    <location>
        <begin position="195"/>
        <end position="253"/>
    </location>
</feature>
<feature type="compositionally biased region" description="Low complexity" evidence="1">
    <location>
        <begin position="54"/>
        <end position="65"/>
    </location>
</feature>
<dbReference type="RefSeq" id="XP_018324858.1">
    <property type="nucleotide sequence ID" value="XM_018469356.1"/>
</dbReference>
<dbReference type="OrthoDB" id="8251696at2759"/>
<dbReference type="RefSeq" id="XP_025836361.1">
    <property type="nucleotide sequence ID" value="XM_025980576.1"/>
</dbReference>
<feature type="compositionally biased region" description="Low complexity" evidence="1">
    <location>
        <begin position="31"/>
        <end position="45"/>
    </location>
</feature>
<evidence type="ECO:0000313" key="6">
    <source>
        <dbReference type="RefSeq" id="XP_018324850.1"/>
    </source>
</evidence>
<dbReference type="RefSeq" id="XP_018324851.1">
    <property type="nucleotide sequence ID" value="XM_018469349.1"/>
</dbReference>
<protein>
    <submittedName>
        <fullName evidence="3 4">Uncharacterized protein LOC108736784 isoform X1</fullName>
    </submittedName>
</protein>
<evidence type="ECO:0000313" key="10">
    <source>
        <dbReference type="RefSeq" id="XP_018324854.1"/>
    </source>
</evidence>
<evidence type="ECO:0000313" key="15">
    <source>
        <dbReference type="RefSeq" id="XP_018324859.1"/>
    </source>
</evidence>
<evidence type="ECO:0000313" key="8">
    <source>
        <dbReference type="RefSeq" id="XP_018324852.1"/>
    </source>
</evidence>
<dbReference type="RefSeq" id="XP_018324853.1">
    <property type="nucleotide sequence ID" value="XM_018469351.1"/>
</dbReference>
<dbReference type="RefSeq" id="XP_018324855.1">
    <property type="nucleotide sequence ID" value="XM_018469353.1"/>
</dbReference>
<dbReference type="PANTHER" id="PTHR37558">
    <property type="entry name" value="HTH CENPB-TYPE DOMAIN-CONTAINING PROTEIN"/>
    <property type="match status" value="1"/>
</dbReference>
<accession>A0A1W4WXI4</accession>
<evidence type="ECO:0000313" key="3">
    <source>
        <dbReference type="RefSeq" id="XP_018324846.1"/>
    </source>
</evidence>
<evidence type="ECO:0000313" key="16">
    <source>
        <dbReference type="RefSeq" id="XP_025836361.1"/>
    </source>
</evidence>
<dbReference type="AlphaFoldDB" id="A0A1W4WXI4"/>
<evidence type="ECO:0000313" key="7">
    <source>
        <dbReference type="RefSeq" id="XP_018324851.1"/>
    </source>
</evidence>
<dbReference type="RefSeq" id="XP_018324857.1">
    <property type="nucleotide sequence ID" value="XM_018469355.1"/>
</dbReference>
<dbReference type="RefSeq" id="XP_018324846.1">
    <property type="nucleotide sequence ID" value="XM_018469344.1"/>
</dbReference>
<evidence type="ECO:0000313" key="2">
    <source>
        <dbReference type="Proteomes" id="UP000192223"/>
    </source>
</evidence>
<feature type="compositionally biased region" description="Basic and acidic residues" evidence="1">
    <location>
        <begin position="195"/>
        <end position="227"/>
    </location>
</feature>
<organism evidence="2 9">
    <name type="scientific">Agrilus planipennis</name>
    <name type="common">Emerald ash borer</name>
    <name type="synonym">Agrilus marcopoli</name>
    <dbReference type="NCBI Taxonomy" id="224129"/>
    <lineage>
        <taxon>Eukaryota</taxon>
        <taxon>Metazoa</taxon>
        <taxon>Ecdysozoa</taxon>
        <taxon>Arthropoda</taxon>
        <taxon>Hexapoda</taxon>
        <taxon>Insecta</taxon>
        <taxon>Pterygota</taxon>
        <taxon>Neoptera</taxon>
        <taxon>Endopterygota</taxon>
        <taxon>Coleoptera</taxon>
        <taxon>Polyphaga</taxon>
        <taxon>Elateriformia</taxon>
        <taxon>Buprestoidea</taxon>
        <taxon>Buprestidae</taxon>
        <taxon>Agrilinae</taxon>
        <taxon>Agrilus</taxon>
    </lineage>
</organism>
<dbReference type="RefSeq" id="XP_018324856.1">
    <property type="nucleotide sequence ID" value="XM_018469354.1"/>
</dbReference>
<feature type="region of interest" description="Disordered" evidence="1">
    <location>
        <begin position="1"/>
        <end position="91"/>
    </location>
</feature>
<feature type="compositionally biased region" description="Polar residues" evidence="1">
    <location>
        <begin position="76"/>
        <end position="91"/>
    </location>
</feature>
<evidence type="ECO:0000313" key="9">
    <source>
        <dbReference type="RefSeq" id="XP_018324853.1"/>
    </source>
</evidence>
<name>A0A1W4WXI4_AGRPL</name>